<keyword evidence="1" id="KW-0175">Coiled coil</keyword>
<evidence type="ECO:0000256" key="2">
    <source>
        <dbReference type="SAM" id="MobiDB-lite"/>
    </source>
</evidence>
<reference evidence="3 4" key="1">
    <citation type="submission" date="2020-02" db="EMBL/GenBank/DDBJ databases">
        <title>Genomic and physiological characterization of two novel Nitrospinaceae genera.</title>
        <authorList>
            <person name="Mueller A.J."/>
            <person name="Jung M.-Y."/>
            <person name="Strachan C.R."/>
            <person name="Herbold C.W."/>
            <person name="Kirkegaard R.H."/>
            <person name="Daims H."/>
        </authorList>
    </citation>
    <scope>NUCLEOTIDE SEQUENCE [LARGE SCALE GENOMIC DNA]</scope>
    <source>
        <strain evidence="3">EB</strain>
    </source>
</reference>
<proteinExistence type="predicted"/>
<feature type="coiled-coil region" evidence="1">
    <location>
        <begin position="1054"/>
        <end position="1081"/>
    </location>
</feature>
<dbReference type="Proteomes" id="UP000594688">
    <property type="component" value="Chromosome"/>
</dbReference>
<evidence type="ECO:0000313" key="3">
    <source>
        <dbReference type="EMBL" id="QPJ61322.1"/>
    </source>
</evidence>
<sequence length="1097" mass="116625">MSLISDLKGLDLSAIVNAKGSVKVAVNTPDLQKILNEGAVTSMMGSLGGTISSLQTSLDVKPEDMIQPLTKAIEELAGQVKVTDIPIADLLKAVADGAEILAGLIGGLNGDLNEINVPGNATLGKVFEKAGGPIGDYAMKAVENMSSYRAIVNVVESGVPKDVSALSELGIKILLPVPKEALEQVHGQIGIVLGGLQDFSIPTARVNGILQILAQVRVAANAGDAASVQAALNELQTVRQSTIQQIGSDLRTMVQKLESLQIEEKLKTVASATAVFQNLKPGAIDELETWRKMIAEIRAQVDTVDAQQGIAQLSAMLDTVEAEALKRIGGLFDEQALKLENWVRGLLREIPLRKYRNLITSQILMVAEKINDAKLDQVSKSIRGGIDELTEIIEKLDLQALVGTATGEVENTIKTALDSLESALGDITTRINQIADQVNAILGQAIAGLRDFREAIDAAQALLAEANIEGAKQEVIETLEEFRKEAEKLLSSVPIPEEMRPVIDQLIESVESVDVQKAIGDPLKAVAEQLKLPEEIGDTVTDGLDTIAEVVSSVIPKQVGEELTKEIDKLFQELNNIDISGVTSGVSAQLDNIASLLEKIDPVEMVEPASEVFDKILGQLDRIHPRILLKPVIDAYDKILGSIPIPDAETINSRVGKITSTAGETAARAAAEPMKQLAGKDASLPPRMDGDQEPPASSDNQGLPPGFEKVKPGDVIRMMGYLPAKLKEALSELEAGPANDVFTKLQELCKGLAENIRKVQGAVIEIDHQIESALDDVLVQLTHEQLETQLALKAGFSASAGGSSFDLNASVAVVGTVGPGSLREELAAELELIRNCSKKTSRVLSGGVANQLETIATNLESCALTNIGGDLQTLLDSLDPEPIAAELDGLVLDIVKKTMSTIGSVESEVKSLFARLETLIKTFNPGAQAHKYLKVLNVLREELDLLNPSRLADELGEVHAAIRASLNAYHPREFAREFSELLVATALQVRSLDPAGFMPDLSGIQAQINRVPGLLPLDALNSVGTSLETVGNELREIDVHAMIETINGLAPAVSDAVTDAIEALQTEIEKLLKSIQYASQSGGASASISVSASVGTG</sequence>
<organism evidence="3 4">
    <name type="scientific">Candidatus Nitronauta litoralis</name>
    <dbReference type="NCBI Taxonomy" id="2705533"/>
    <lineage>
        <taxon>Bacteria</taxon>
        <taxon>Pseudomonadati</taxon>
        <taxon>Nitrospinota/Tectimicrobiota group</taxon>
        <taxon>Nitrospinota</taxon>
        <taxon>Nitrospinia</taxon>
        <taxon>Nitrospinales</taxon>
        <taxon>Nitrospinaceae</taxon>
        <taxon>Candidatus Nitronauta</taxon>
    </lineage>
</organism>
<evidence type="ECO:0000313" key="4">
    <source>
        <dbReference type="Proteomes" id="UP000594688"/>
    </source>
</evidence>
<dbReference type="KEGG" id="nli:G3M70_05215"/>
<name>A0A7T0BUM3_9BACT</name>
<dbReference type="EMBL" id="CP048685">
    <property type="protein sequence ID" value="QPJ61322.1"/>
    <property type="molecule type" value="Genomic_DNA"/>
</dbReference>
<feature type="coiled-coil region" evidence="1">
    <location>
        <begin position="449"/>
        <end position="492"/>
    </location>
</feature>
<gene>
    <name evidence="3" type="ORF">G3M70_05215</name>
</gene>
<dbReference type="AlphaFoldDB" id="A0A7T0BUM3"/>
<accession>A0A7T0BUM3</accession>
<evidence type="ECO:0000256" key="1">
    <source>
        <dbReference type="SAM" id="Coils"/>
    </source>
</evidence>
<protein>
    <submittedName>
        <fullName evidence="3">Uncharacterized protein</fullName>
    </submittedName>
</protein>
<feature type="region of interest" description="Disordered" evidence="2">
    <location>
        <begin position="680"/>
        <end position="709"/>
    </location>
</feature>